<protein>
    <submittedName>
        <fullName evidence="2">DNA-binding helix-turn-helix protein</fullName>
    </submittedName>
</protein>
<organism evidence="2 3">
    <name type="scientific">Leptospira interrogans serovar Pyrogenes str. 200701872</name>
    <dbReference type="NCBI Taxonomy" id="1193029"/>
    <lineage>
        <taxon>Bacteria</taxon>
        <taxon>Pseudomonadati</taxon>
        <taxon>Spirochaetota</taxon>
        <taxon>Spirochaetia</taxon>
        <taxon>Leptospirales</taxon>
        <taxon>Leptospiraceae</taxon>
        <taxon>Leptospira</taxon>
    </lineage>
</organism>
<proteinExistence type="predicted"/>
<evidence type="ECO:0000313" key="2">
    <source>
        <dbReference type="EMBL" id="EMP07216.1"/>
    </source>
</evidence>
<dbReference type="Gene3D" id="1.10.260.40">
    <property type="entry name" value="lambda repressor-like DNA-binding domains"/>
    <property type="match status" value="1"/>
</dbReference>
<evidence type="ECO:0000259" key="1">
    <source>
        <dbReference type="PROSITE" id="PS50943"/>
    </source>
</evidence>
<keyword evidence="2" id="KW-0238">DNA-binding</keyword>
<dbReference type="InterPro" id="IPR010982">
    <property type="entry name" value="Lambda_DNA-bd_dom_sf"/>
</dbReference>
<dbReference type="SMART" id="SM00530">
    <property type="entry name" value="HTH_XRE"/>
    <property type="match status" value="1"/>
</dbReference>
<dbReference type="SUPFAM" id="SSF47413">
    <property type="entry name" value="lambda repressor-like DNA-binding domains"/>
    <property type="match status" value="1"/>
</dbReference>
<reference evidence="2 3" key="1">
    <citation type="submission" date="2013-01" db="EMBL/GenBank/DDBJ databases">
        <authorList>
            <person name="Harkins D.M."/>
            <person name="Durkin A.S."/>
            <person name="Brinkac L.M."/>
            <person name="Haft D.H."/>
            <person name="Selengut J.D."/>
            <person name="Sanka R."/>
            <person name="DePew J."/>
            <person name="Purushe J."/>
            <person name="Picardeau M."/>
            <person name="Werts C."/>
            <person name="Goarant C."/>
            <person name="Vinetz J.M."/>
            <person name="Sutton G.G."/>
            <person name="Nierman W.C."/>
            <person name="Fouts D.E."/>
        </authorList>
    </citation>
    <scope>NUCLEOTIDE SEQUENCE [LARGE SCALE GENOMIC DNA]</scope>
    <source>
        <strain evidence="2 3">200701872</strain>
    </source>
</reference>
<comment type="caution">
    <text evidence="2">The sequence shown here is derived from an EMBL/GenBank/DDBJ whole genome shotgun (WGS) entry which is preliminary data.</text>
</comment>
<dbReference type="Pfam" id="PF01381">
    <property type="entry name" value="HTH_3"/>
    <property type="match status" value="1"/>
</dbReference>
<feature type="domain" description="HTH cro/C1-type" evidence="1">
    <location>
        <begin position="5"/>
        <end position="60"/>
    </location>
</feature>
<dbReference type="Proteomes" id="UP000012117">
    <property type="component" value="Unassembled WGS sequence"/>
</dbReference>
<name>M6ZM92_LEPIR</name>
<dbReference type="CDD" id="cd00093">
    <property type="entry name" value="HTH_XRE"/>
    <property type="match status" value="1"/>
</dbReference>
<dbReference type="BioCyc" id="LINT1193029:G11R4-4226-MONOMER"/>
<dbReference type="EMBL" id="AKWN02000262">
    <property type="protein sequence ID" value="EMP07216.1"/>
    <property type="molecule type" value="Genomic_DNA"/>
</dbReference>
<dbReference type="AlphaFoldDB" id="M6ZM92"/>
<dbReference type="InterPro" id="IPR001387">
    <property type="entry name" value="Cro/C1-type_HTH"/>
</dbReference>
<accession>M6ZM92</accession>
<dbReference type="GO" id="GO:0003677">
    <property type="term" value="F:DNA binding"/>
    <property type="evidence" value="ECO:0007669"/>
    <property type="project" value="UniProtKB-KW"/>
</dbReference>
<dbReference type="PROSITE" id="PS50943">
    <property type="entry name" value="HTH_CROC1"/>
    <property type="match status" value="1"/>
</dbReference>
<evidence type="ECO:0000313" key="3">
    <source>
        <dbReference type="Proteomes" id="UP000012117"/>
    </source>
</evidence>
<gene>
    <name evidence="2" type="ORF">LEP1GSC124_1944</name>
</gene>
<sequence length="83" mass="9599">MKEKIEKILVKFELTQKALAQRIDVSQGNISDLFKGRTKALSFDAIHRLISEFDINPAWLFDIVGDDLMILSPKKIEINRKKK</sequence>